<comment type="caution">
    <text evidence="2">The sequence shown here is derived from an EMBL/GenBank/DDBJ whole genome shotgun (WGS) entry which is preliminary data.</text>
</comment>
<reference evidence="2 3" key="1">
    <citation type="submission" date="2022-05" db="EMBL/GenBank/DDBJ databases">
        <authorList>
            <consortium name="Genoscope - CEA"/>
            <person name="William W."/>
        </authorList>
    </citation>
    <scope>NUCLEOTIDE SEQUENCE [LARGE SCALE GENOMIC DNA]</scope>
</reference>
<dbReference type="Proteomes" id="UP001159405">
    <property type="component" value="Unassembled WGS sequence"/>
</dbReference>
<evidence type="ECO:0000313" key="3">
    <source>
        <dbReference type="Proteomes" id="UP001159405"/>
    </source>
</evidence>
<evidence type="ECO:0000256" key="1">
    <source>
        <dbReference type="SAM" id="MobiDB-lite"/>
    </source>
</evidence>
<organism evidence="2 3">
    <name type="scientific">Porites lobata</name>
    <dbReference type="NCBI Taxonomy" id="104759"/>
    <lineage>
        <taxon>Eukaryota</taxon>
        <taxon>Metazoa</taxon>
        <taxon>Cnidaria</taxon>
        <taxon>Anthozoa</taxon>
        <taxon>Hexacorallia</taxon>
        <taxon>Scleractinia</taxon>
        <taxon>Fungiina</taxon>
        <taxon>Poritidae</taxon>
        <taxon>Porites</taxon>
    </lineage>
</organism>
<gene>
    <name evidence="2" type="ORF">PLOB_00048475</name>
</gene>
<proteinExistence type="predicted"/>
<feature type="region of interest" description="Disordered" evidence="1">
    <location>
        <begin position="39"/>
        <end position="60"/>
    </location>
</feature>
<accession>A0ABN8SGC5</accession>
<protein>
    <submittedName>
        <fullName evidence="2">Uncharacterized protein</fullName>
    </submittedName>
</protein>
<keyword evidence="3" id="KW-1185">Reference proteome</keyword>
<evidence type="ECO:0000313" key="2">
    <source>
        <dbReference type="EMBL" id="CAH3190689.1"/>
    </source>
</evidence>
<dbReference type="Gene3D" id="3.30.54.20">
    <property type="match status" value="1"/>
</dbReference>
<dbReference type="SUPFAM" id="SSF55186">
    <property type="entry name" value="ThrRS/AlaRS common domain"/>
    <property type="match status" value="1"/>
</dbReference>
<sequence>MAQAIEELFLERSSRAPPSNRVLLRYLFRNTASRKAIWNPSRSGCSTSDAGDRHPPRGSFTESAVDYFSSTRKDPYKVEILEDTLKDTPKVSIYHQDGFADLAAVRTSPNTSKLKAAAWTNISASF</sequence>
<dbReference type="InterPro" id="IPR018163">
    <property type="entry name" value="Thr/Ala-tRNA-synth_IIc_edit"/>
</dbReference>
<dbReference type="EMBL" id="CALNXK010000903">
    <property type="protein sequence ID" value="CAH3190689.1"/>
    <property type="molecule type" value="Genomic_DNA"/>
</dbReference>
<feature type="compositionally biased region" description="Polar residues" evidence="1">
    <location>
        <begin position="40"/>
        <end position="49"/>
    </location>
</feature>
<name>A0ABN8SGC5_9CNID</name>